<accession>A0A4D6MR57</accession>
<sequence>MLPKFINISPFKVEHQQELKHVNKRRKHEKSFESSSVGLRLLPQITTTSNNTSNVLFKSAMRKPNQYSIPHDFCFLKTCNLCNKHLSPDKDIYIGDQGFCSVECRNRQIVLDEMKELESSTKKMVASYRQCCSEAREETRLILKDLRMQRLKSRV</sequence>
<proteinExistence type="inferred from homology"/>
<dbReference type="PANTHER" id="PTHR47847:SF2">
    <property type="entry name" value="FCS-LIKE ZINC FINGER 17-RELATED"/>
    <property type="match status" value="1"/>
</dbReference>
<dbReference type="GO" id="GO:0008270">
    <property type="term" value="F:zinc ion binding"/>
    <property type="evidence" value="ECO:0007669"/>
    <property type="project" value="UniProtKB-KW"/>
</dbReference>
<evidence type="ECO:0000256" key="3">
    <source>
        <dbReference type="ARBA" id="ARBA00022771"/>
    </source>
</evidence>
<feature type="zinc finger region" description="FLZ-type" evidence="4">
    <location>
        <begin position="74"/>
        <end position="116"/>
    </location>
</feature>
<dbReference type="InterPro" id="IPR044181">
    <property type="entry name" value="FLZ17/18"/>
</dbReference>
<feature type="domain" description="FLZ-type" evidence="5">
    <location>
        <begin position="74"/>
        <end position="116"/>
    </location>
</feature>
<organism evidence="6 7">
    <name type="scientific">Vigna unguiculata</name>
    <name type="common">Cowpea</name>
    <dbReference type="NCBI Taxonomy" id="3917"/>
    <lineage>
        <taxon>Eukaryota</taxon>
        <taxon>Viridiplantae</taxon>
        <taxon>Streptophyta</taxon>
        <taxon>Embryophyta</taxon>
        <taxon>Tracheophyta</taxon>
        <taxon>Spermatophyta</taxon>
        <taxon>Magnoliopsida</taxon>
        <taxon>eudicotyledons</taxon>
        <taxon>Gunneridae</taxon>
        <taxon>Pentapetalae</taxon>
        <taxon>rosids</taxon>
        <taxon>fabids</taxon>
        <taxon>Fabales</taxon>
        <taxon>Fabaceae</taxon>
        <taxon>Papilionoideae</taxon>
        <taxon>50 kb inversion clade</taxon>
        <taxon>NPAAA clade</taxon>
        <taxon>indigoferoid/millettioid clade</taxon>
        <taxon>Phaseoleae</taxon>
        <taxon>Vigna</taxon>
    </lineage>
</organism>
<evidence type="ECO:0000256" key="1">
    <source>
        <dbReference type="ARBA" id="ARBA00009374"/>
    </source>
</evidence>
<dbReference type="EMBL" id="CP039352">
    <property type="protein sequence ID" value="QCE02325.1"/>
    <property type="molecule type" value="Genomic_DNA"/>
</dbReference>
<dbReference type="PANTHER" id="PTHR47847">
    <property type="entry name" value="FCS-LIKE ZINC FINGER 17"/>
    <property type="match status" value="1"/>
</dbReference>
<protein>
    <recommendedName>
        <fullName evidence="5">FLZ-type domain-containing protein</fullName>
    </recommendedName>
</protein>
<evidence type="ECO:0000259" key="5">
    <source>
        <dbReference type="PROSITE" id="PS51795"/>
    </source>
</evidence>
<name>A0A4D6MR57_VIGUN</name>
<evidence type="ECO:0000256" key="4">
    <source>
        <dbReference type="PROSITE-ProRule" id="PRU01131"/>
    </source>
</evidence>
<keyword evidence="2" id="KW-0479">Metal-binding</keyword>
<dbReference type="Proteomes" id="UP000501690">
    <property type="component" value="Linkage Group LG8"/>
</dbReference>
<dbReference type="PROSITE" id="PS51795">
    <property type="entry name" value="ZF_FLZ"/>
    <property type="match status" value="1"/>
</dbReference>
<dbReference type="Pfam" id="PF04570">
    <property type="entry name" value="zf-FLZ"/>
    <property type="match status" value="1"/>
</dbReference>
<evidence type="ECO:0000313" key="6">
    <source>
        <dbReference type="EMBL" id="QCE02325.1"/>
    </source>
</evidence>
<keyword evidence="3" id="KW-0863">Zinc-finger</keyword>
<evidence type="ECO:0000313" key="7">
    <source>
        <dbReference type="Proteomes" id="UP000501690"/>
    </source>
</evidence>
<comment type="similarity">
    <text evidence="1">Belongs to the FLZ family.</text>
</comment>
<keyword evidence="7" id="KW-1185">Reference proteome</keyword>
<keyword evidence="3" id="KW-0862">Zinc</keyword>
<dbReference type="AlphaFoldDB" id="A0A4D6MR57"/>
<dbReference type="InterPro" id="IPR007650">
    <property type="entry name" value="Zf-FLZ_dom"/>
</dbReference>
<gene>
    <name evidence="6" type="ORF">DEO72_LG8g336</name>
</gene>
<reference evidence="6 7" key="1">
    <citation type="submission" date="2019-04" db="EMBL/GenBank/DDBJ databases">
        <title>An improved genome assembly and genetic linkage map for asparagus bean, Vigna unguiculata ssp. sesquipedialis.</title>
        <authorList>
            <person name="Xia Q."/>
            <person name="Zhang R."/>
            <person name="Dong Y."/>
        </authorList>
    </citation>
    <scope>NUCLEOTIDE SEQUENCE [LARGE SCALE GENOMIC DNA]</scope>
    <source>
        <tissue evidence="6">Leaf</tissue>
    </source>
</reference>
<evidence type="ECO:0000256" key="2">
    <source>
        <dbReference type="ARBA" id="ARBA00022723"/>
    </source>
</evidence>